<feature type="non-terminal residue" evidence="1">
    <location>
        <position position="446"/>
    </location>
</feature>
<comment type="caution">
    <text evidence="1">The sequence shown here is derived from an EMBL/GenBank/DDBJ whole genome shotgun (WGS) entry which is preliminary data.</text>
</comment>
<accession>A0A8S4Q2P2</accession>
<dbReference type="PANTHER" id="PTHR24035:SF109">
    <property type="entry name" value="PROTEIN DRAPER"/>
    <property type="match status" value="1"/>
</dbReference>
<evidence type="ECO:0000313" key="1">
    <source>
        <dbReference type="EMBL" id="CAH1801019.1"/>
    </source>
</evidence>
<organism evidence="1 2">
    <name type="scientific">Owenia fusiformis</name>
    <name type="common">Polychaete worm</name>
    <dbReference type="NCBI Taxonomy" id="6347"/>
    <lineage>
        <taxon>Eukaryota</taxon>
        <taxon>Metazoa</taxon>
        <taxon>Spiralia</taxon>
        <taxon>Lophotrochozoa</taxon>
        <taxon>Annelida</taxon>
        <taxon>Polychaeta</taxon>
        <taxon>Sedentaria</taxon>
        <taxon>Canalipalpata</taxon>
        <taxon>Sabellida</taxon>
        <taxon>Oweniida</taxon>
        <taxon>Oweniidae</taxon>
        <taxon>Owenia</taxon>
    </lineage>
</organism>
<keyword evidence="2" id="KW-1185">Reference proteome</keyword>
<dbReference type="Gene3D" id="2.170.300.10">
    <property type="entry name" value="Tie2 ligand-binding domain superfamily"/>
    <property type="match status" value="1"/>
</dbReference>
<dbReference type="PANTHER" id="PTHR24035">
    <property type="entry name" value="MULTIPLE EPIDERMAL GROWTH FACTOR-LIKE DOMAINS PROTEIN"/>
    <property type="match status" value="1"/>
</dbReference>
<dbReference type="EMBL" id="CAIIXF020000012">
    <property type="protein sequence ID" value="CAH1801019.1"/>
    <property type="molecule type" value="Genomic_DNA"/>
</dbReference>
<feature type="non-terminal residue" evidence="1">
    <location>
        <position position="1"/>
    </location>
</feature>
<sequence length="446" mass="48810">ECGYVNVAQGRSPQQSSNYYQFDASYYKIESYYNAFRANDLNSATCSQTNADDGPYWRVHLDGSQQINNIEITTQSKDPLFDVQEGTCSGTTISDITSYGFFNFPACLEVCRGRIDCKGFQAVMEPSGINGCYAFSSMVCGTTAVPDSRGNRYTYFKQASSSSIEYKIYVGSDQDYTKSTLCRTQTIQIKENMVIQCENHLEGNWIIIKRASGSMTILSLCEVKVNVCEKGYFGSTCSSRCHCKDSSEHCDKWTGVCTSGCADGWKGTGCDQECDAGTFGSGCDKTCHCKDNAECDKATGECSNGCGAGWTDDADNGPCQRACSSGYWGDNCEQRCDDGCSGGTCDRFDGSCGCADYYLGAKCEIYLPVMTRPPVLVEESVTADSVSVTFNQWTTGVDTGDANEVTIKHYIVQYCNEPRVGDICTDGPKVIYFTLIIIMTYLNVIT</sequence>
<dbReference type="Gene3D" id="2.60.120.260">
    <property type="entry name" value="Galactose-binding domain-like"/>
    <property type="match status" value="2"/>
</dbReference>
<evidence type="ECO:0000313" key="2">
    <source>
        <dbReference type="Proteomes" id="UP000749559"/>
    </source>
</evidence>
<dbReference type="InterPro" id="IPR008979">
    <property type="entry name" value="Galactose-bd-like_sf"/>
</dbReference>
<dbReference type="InterPro" id="IPR052108">
    <property type="entry name" value="MEGF/SIB"/>
</dbReference>
<dbReference type="Proteomes" id="UP000749559">
    <property type="component" value="Unassembled WGS sequence"/>
</dbReference>
<dbReference type="AlphaFoldDB" id="A0A8S4Q2P2"/>
<protein>
    <submittedName>
        <fullName evidence="1">Uncharacterized protein</fullName>
    </submittedName>
</protein>
<proteinExistence type="predicted"/>
<reference evidence="1" key="1">
    <citation type="submission" date="2022-03" db="EMBL/GenBank/DDBJ databases">
        <authorList>
            <person name="Martin C."/>
        </authorList>
    </citation>
    <scope>NUCLEOTIDE SEQUENCE</scope>
</reference>
<dbReference type="OrthoDB" id="10252017at2759"/>
<gene>
    <name evidence="1" type="ORF">OFUS_LOCUS24848</name>
</gene>
<dbReference type="SUPFAM" id="SSF49785">
    <property type="entry name" value="Galactose-binding domain-like"/>
    <property type="match status" value="1"/>
</dbReference>
<name>A0A8S4Q2P2_OWEFU</name>